<gene>
    <name evidence="3" type="ORF">Pfra01_000936000</name>
</gene>
<feature type="region of interest" description="Disordered" evidence="2">
    <location>
        <begin position="1"/>
        <end position="20"/>
    </location>
</feature>
<keyword evidence="1" id="KW-0175">Coiled coil</keyword>
<dbReference type="AlphaFoldDB" id="A0A9W6XBV7"/>
<comment type="caution">
    <text evidence="3">The sequence shown here is derived from an EMBL/GenBank/DDBJ whole genome shotgun (WGS) entry which is preliminary data.</text>
</comment>
<reference evidence="3" key="1">
    <citation type="submission" date="2023-04" db="EMBL/GenBank/DDBJ databases">
        <title>Phytophthora fragariaefolia NBRC 109709.</title>
        <authorList>
            <person name="Ichikawa N."/>
            <person name="Sato H."/>
            <person name="Tonouchi N."/>
        </authorList>
    </citation>
    <scope>NUCLEOTIDE SEQUENCE</scope>
    <source>
        <strain evidence="3">NBRC 109709</strain>
    </source>
</reference>
<evidence type="ECO:0000256" key="2">
    <source>
        <dbReference type="SAM" id="MobiDB-lite"/>
    </source>
</evidence>
<feature type="coiled-coil region" evidence="1">
    <location>
        <begin position="394"/>
        <end position="428"/>
    </location>
</feature>
<sequence length="538" mass="60209">MWLGYNSCGSNQEKRTKPRQTTEAVVGYYPLFETAHDAALIGKCRATEQKAQASLKAKAAIKVKMLTAFENANPPIQEVQANKQTLLPMPATDTNSSGGMVHRRCQLVLEEGIINGIGIIESSLEHALLQSEARNDDHMMQVVEYTNQADVETEQRVGDRLQAALRAAHDHIVSSTAAQAAQQTLELQTQIDRALDTVQQNVIQSADSAMADRAKTMEKAIAAGLEQTEMAAFEYTNQTSLAVEQRMQQALDAAQDRIERSAIARELKNNVRLEAKLKLVSDTENHKTRGDLKRFVNKQMGHIRGEVDERLPNLLNLQNRSVDNLLQEKLNKAVKSSESELRNFVDNGLLRVQKDVYTQVNQSEDKLLTSLSSRISGTETRMQRMLLDARQEVLNDCTELNNKINDNYNTLKRQTRTLEDRVHELEMEIKQYHTSLPEADIYRQDYPSTTVTRDKTRNRNNSVAGKKAIKGGPLVTAASRKNMDQALFSENRDDKAVSVNASVKTGVLDAARAAASRATIQRASRRAASLCKRPRERE</sequence>
<keyword evidence="4" id="KW-1185">Reference proteome</keyword>
<evidence type="ECO:0000313" key="4">
    <source>
        <dbReference type="Proteomes" id="UP001165121"/>
    </source>
</evidence>
<evidence type="ECO:0000313" key="3">
    <source>
        <dbReference type="EMBL" id="GMF35402.1"/>
    </source>
</evidence>
<proteinExistence type="predicted"/>
<protein>
    <submittedName>
        <fullName evidence="3">Unnamed protein product</fullName>
    </submittedName>
</protein>
<dbReference type="EMBL" id="BSXT01000869">
    <property type="protein sequence ID" value="GMF35402.1"/>
    <property type="molecule type" value="Genomic_DNA"/>
</dbReference>
<evidence type="ECO:0000256" key="1">
    <source>
        <dbReference type="SAM" id="Coils"/>
    </source>
</evidence>
<organism evidence="3 4">
    <name type="scientific">Phytophthora fragariaefolia</name>
    <dbReference type="NCBI Taxonomy" id="1490495"/>
    <lineage>
        <taxon>Eukaryota</taxon>
        <taxon>Sar</taxon>
        <taxon>Stramenopiles</taxon>
        <taxon>Oomycota</taxon>
        <taxon>Peronosporomycetes</taxon>
        <taxon>Peronosporales</taxon>
        <taxon>Peronosporaceae</taxon>
        <taxon>Phytophthora</taxon>
    </lineage>
</organism>
<name>A0A9W6XBV7_9STRA</name>
<accession>A0A9W6XBV7</accession>
<dbReference type="Proteomes" id="UP001165121">
    <property type="component" value="Unassembled WGS sequence"/>
</dbReference>